<dbReference type="Pfam" id="PF19413">
    <property type="entry name" value="YaiO"/>
    <property type="match status" value="1"/>
</dbReference>
<dbReference type="InterPro" id="IPR030887">
    <property type="entry name" value="Beta-barrel_YaiO"/>
</dbReference>
<dbReference type="SUPFAM" id="SSF48452">
    <property type="entry name" value="TPR-like"/>
    <property type="match status" value="1"/>
</dbReference>
<evidence type="ECO:0000256" key="1">
    <source>
        <dbReference type="PROSITE-ProRule" id="PRU00339"/>
    </source>
</evidence>
<dbReference type="NCBIfam" id="TIGR04390">
    <property type="entry name" value="OMP_YaiO_dom"/>
    <property type="match status" value="1"/>
</dbReference>
<name>A0ABW7MYP3_9FLAO</name>
<dbReference type="Gene3D" id="1.25.40.10">
    <property type="entry name" value="Tetratricopeptide repeat domain"/>
    <property type="match status" value="1"/>
</dbReference>
<proteinExistence type="predicted"/>
<sequence>MKQYIVVIFLLIGSFTYSQTEVFKGDPDRAFEVARELAFNKKRKQAQDTLLLILTKYPDYHDIRSFLGTTYSWDGEYKKARKAFDYVLKRSPERLDTWTADIKNELYAGAPVEAIQKANTALEYFPDDAELLYLKASAQEAADNPEDALITIESNLELHPDHEKSQIYRTNLKNRLSLNTIGLRSAVDLYSERFDPMQYYTLRYGKATKYGSIQAKLNFNRRFASNGLQAEIDLYPRITTGLYAYANFGYSDSFLFPDIRYGAELYKTLPKSLEISAGFRALKFQTTTTIYTSSIGWYNKNNYWALRGYLTPGEPKASMSGILTFRHYRSDVNNYFSIDAGAGFSPEENRFNFNNDQNAIVKLLSQKLNFGYYFSSKNKQNLWGLQAGVAHQEDNLNYGSYFWIYSFSLSWDLMFK</sequence>
<feature type="domain" description="YaiO beta-barrel" evidence="2">
    <location>
        <begin position="179"/>
        <end position="348"/>
    </location>
</feature>
<gene>
    <name evidence="3" type="ORF">V8G58_03040</name>
</gene>
<comment type="caution">
    <text evidence="3">The sequence shown here is derived from an EMBL/GenBank/DDBJ whole genome shotgun (WGS) entry which is preliminary data.</text>
</comment>
<feature type="repeat" description="TPR" evidence="1">
    <location>
        <begin position="61"/>
        <end position="94"/>
    </location>
</feature>
<keyword evidence="4" id="KW-1185">Reference proteome</keyword>
<keyword evidence="1" id="KW-0802">TPR repeat</keyword>
<dbReference type="RefSeq" id="WP_344739588.1">
    <property type="nucleotide sequence ID" value="NZ_BAABAY010000001.1"/>
</dbReference>
<evidence type="ECO:0000313" key="4">
    <source>
        <dbReference type="Proteomes" id="UP001610100"/>
    </source>
</evidence>
<dbReference type="InterPro" id="IPR011990">
    <property type="entry name" value="TPR-like_helical_dom_sf"/>
</dbReference>
<organism evidence="3 4">
    <name type="scientific">Gaetbulibacter aestuarii</name>
    <dbReference type="NCBI Taxonomy" id="1502358"/>
    <lineage>
        <taxon>Bacteria</taxon>
        <taxon>Pseudomonadati</taxon>
        <taxon>Bacteroidota</taxon>
        <taxon>Flavobacteriia</taxon>
        <taxon>Flavobacteriales</taxon>
        <taxon>Flavobacteriaceae</taxon>
        <taxon>Gaetbulibacter</taxon>
    </lineage>
</organism>
<dbReference type="InterPro" id="IPR019734">
    <property type="entry name" value="TPR_rpt"/>
</dbReference>
<dbReference type="PROSITE" id="PS50005">
    <property type="entry name" value="TPR"/>
    <property type="match status" value="1"/>
</dbReference>
<dbReference type="Proteomes" id="UP001610100">
    <property type="component" value="Unassembled WGS sequence"/>
</dbReference>
<reference evidence="3 4" key="1">
    <citation type="submission" date="2024-02" db="EMBL/GenBank/DDBJ databases">
        <title>A Gaetbulibacter species isolated from tidal flats and genomic insights of their niches.</title>
        <authorList>
            <person name="Ye Y."/>
        </authorList>
    </citation>
    <scope>NUCLEOTIDE SEQUENCE [LARGE SCALE GENOMIC DNA]</scope>
    <source>
        <strain evidence="3 4">KYW382</strain>
    </source>
</reference>
<evidence type="ECO:0000313" key="3">
    <source>
        <dbReference type="EMBL" id="MFH6770897.1"/>
    </source>
</evidence>
<protein>
    <submittedName>
        <fullName evidence="3">YaiO family outer membrane beta-barrel protein</fullName>
    </submittedName>
</protein>
<accession>A0ABW7MYP3</accession>
<dbReference type="SMART" id="SM00028">
    <property type="entry name" value="TPR"/>
    <property type="match status" value="2"/>
</dbReference>
<dbReference type="EMBL" id="JBAWKB010000001">
    <property type="protein sequence ID" value="MFH6770897.1"/>
    <property type="molecule type" value="Genomic_DNA"/>
</dbReference>
<evidence type="ECO:0000259" key="2">
    <source>
        <dbReference type="Pfam" id="PF19413"/>
    </source>
</evidence>